<evidence type="ECO:0000313" key="1">
    <source>
        <dbReference type="Proteomes" id="UP000790787"/>
    </source>
</evidence>
<gene>
    <name evidence="2" type="primary">LOC142177225</name>
</gene>
<proteinExistence type="predicted"/>
<sequence length="168" mass="18803">MVRGILHTEKLFIEENFNGHIGAKVGGYDDVHCGFGFGDRYGGGTSLLDFGRAFDLVIANSGFLKNVEHLVTFRSSVDKTRIYYLFCRKSDKGLCTDCKVFSGENLTNLHRLLVMDLDISRKRRKRAVCVQLKIKWGALIDDKAHKLGAKLQTMGAWRSSGDTGLCRP</sequence>
<dbReference type="RefSeq" id="XP_075101796.1">
    <property type="nucleotide sequence ID" value="XM_075245695.1"/>
</dbReference>
<reference evidence="1" key="1">
    <citation type="journal article" date="2014" name="Nat. Commun.">
        <title>The tobacco genome sequence and its comparison with those of tomato and potato.</title>
        <authorList>
            <person name="Sierro N."/>
            <person name="Battey J.N."/>
            <person name="Ouadi S."/>
            <person name="Bakaher N."/>
            <person name="Bovet L."/>
            <person name="Willig A."/>
            <person name="Goepfert S."/>
            <person name="Peitsch M.C."/>
            <person name="Ivanov N.V."/>
        </authorList>
    </citation>
    <scope>NUCLEOTIDE SEQUENCE [LARGE SCALE GENOMIC DNA]</scope>
</reference>
<dbReference type="Proteomes" id="UP000790787">
    <property type="component" value="Chromosome 23"/>
</dbReference>
<evidence type="ECO:0000313" key="2">
    <source>
        <dbReference type="RefSeq" id="XP_075101796.1"/>
    </source>
</evidence>
<accession>A0AC58TX78</accession>
<keyword evidence="1" id="KW-1185">Reference proteome</keyword>
<organism evidence="1 2">
    <name type="scientific">Nicotiana tabacum</name>
    <name type="common">Common tobacco</name>
    <dbReference type="NCBI Taxonomy" id="4097"/>
    <lineage>
        <taxon>Eukaryota</taxon>
        <taxon>Viridiplantae</taxon>
        <taxon>Streptophyta</taxon>
        <taxon>Embryophyta</taxon>
        <taxon>Tracheophyta</taxon>
        <taxon>Spermatophyta</taxon>
        <taxon>Magnoliopsida</taxon>
        <taxon>eudicotyledons</taxon>
        <taxon>Gunneridae</taxon>
        <taxon>Pentapetalae</taxon>
        <taxon>asterids</taxon>
        <taxon>lamiids</taxon>
        <taxon>Solanales</taxon>
        <taxon>Solanaceae</taxon>
        <taxon>Nicotianoideae</taxon>
        <taxon>Nicotianeae</taxon>
        <taxon>Nicotiana</taxon>
    </lineage>
</organism>
<reference evidence="2" key="2">
    <citation type="submission" date="2025-08" db="UniProtKB">
        <authorList>
            <consortium name="RefSeq"/>
        </authorList>
    </citation>
    <scope>IDENTIFICATION</scope>
    <source>
        <tissue evidence="2">Leaf</tissue>
    </source>
</reference>
<name>A0AC58TX78_TOBAC</name>
<protein>
    <submittedName>
        <fullName evidence="2">Uncharacterized protein LOC142177225</fullName>
    </submittedName>
</protein>